<name>A8HX41_CHLRE</name>
<dbReference type="Proteomes" id="UP000006906">
    <property type="component" value="Chromosome 6"/>
</dbReference>
<evidence type="ECO:0000313" key="2">
    <source>
        <dbReference type="Proteomes" id="UP000006906"/>
    </source>
</evidence>
<dbReference type="OMA" id="NIVEPIH"/>
<dbReference type="HOGENOM" id="CLU_1909635_0_0_1"/>
<evidence type="ECO:0008006" key="3">
    <source>
        <dbReference type="Google" id="ProtNLM"/>
    </source>
</evidence>
<dbReference type="RefSeq" id="XP_001696569.1">
    <property type="nucleotide sequence ID" value="XM_001696517.2"/>
</dbReference>
<proteinExistence type="predicted"/>
<evidence type="ECO:0000313" key="1">
    <source>
        <dbReference type="EMBL" id="PNW81858.1"/>
    </source>
</evidence>
<dbReference type="KEGG" id="cre:CHLRE_06g263400v5"/>
<keyword evidence="2" id="KW-1185">Reference proteome</keyword>
<dbReference type="AlphaFoldDB" id="A8HX41"/>
<dbReference type="InParanoid" id="A8HX41"/>
<organism evidence="1 2">
    <name type="scientific">Chlamydomonas reinhardtii</name>
    <name type="common">Chlamydomonas smithii</name>
    <dbReference type="NCBI Taxonomy" id="3055"/>
    <lineage>
        <taxon>Eukaryota</taxon>
        <taxon>Viridiplantae</taxon>
        <taxon>Chlorophyta</taxon>
        <taxon>core chlorophytes</taxon>
        <taxon>Chlorophyceae</taxon>
        <taxon>CS clade</taxon>
        <taxon>Chlamydomonadales</taxon>
        <taxon>Chlamydomonadaceae</taxon>
        <taxon>Chlamydomonas</taxon>
    </lineage>
</organism>
<dbReference type="OrthoDB" id="536157at2759"/>
<dbReference type="GeneID" id="5721994"/>
<sequence>MSSDSDDKKPAKEKTIVEPFHVVAAGSGIICAVALLTGTLTYRAGTKDLVDDGINPSTRLRVIPLAARTLALSTVLTGLLGVGGFYILKEQGFFRTDQAELPSAKEAARMLRDPRAYVRQMLKGERGDGESAA</sequence>
<dbReference type="Gramene" id="PNW81858">
    <property type="protein sequence ID" value="PNW81858"/>
    <property type="gene ID" value="CHLRE_06g263400v5"/>
</dbReference>
<protein>
    <recommendedName>
        <fullName evidence="3">Transmembrane protein 242</fullName>
    </recommendedName>
</protein>
<gene>
    <name evidence="1" type="ORF">CHLRE_06g263400v5</name>
</gene>
<reference evidence="1 2" key="1">
    <citation type="journal article" date="2007" name="Science">
        <title>The Chlamydomonas genome reveals the evolution of key animal and plant functions.</title>
        <authorList>
            <person name="Merchant S.S."/>
            <person name="Prochnik S.E."/>
            <person name="Vallon O."/>
            <person name="Harris E.H."/>
            <person name="Karpowicz S.J."/>
            <person name="Witman G.B."/>
            <person name="Terry A."/>
            <person name="Salamov A."/>
            <person name="Fritz-Laylin L.K."/>
            <person name="Marechal-Drouard L."/>
            <person name="Marshall W.F."/>
            <person name="Qu L.H."/>
            <person name="Nelson D.R."/>
            <person name="Sanderfoot A.A."/>
            <person name="Spalding M.H."/>
            <person name="Kapitonov V.V."/>
            <person name="Ren Q."/>
            <person name="Ferris P."/>
            <person name="Lindquist E."/>
            <person name="Shapiro H."/>
            <person name="Lucas S.M."/>
            <person name="Grimwood J."/>
            <person name="Schmutz J."/>
            <person name="Cardol P."/>
            <person name="Cerutti H."/>
            <person name="Chanfreau G."/>
            <person name="Chen C.L."/>
            <person name="Cognat V."/>
            <person name="Croft M.T."/>
            <person name="Dent R."/>
            <person name="Dutcher S."/>
            <person name="Fernandez E."/>
            <person name="Fukuzawa H."/>
            <person name="Gonzalez-Ballester D."/>
            <person name="Gonzalez-Halphen D."/>
            <person name="Hallmann A."/>
            <person name="Hanikenne M."/>
            <person name="Hippler M."/>
            <person name="Inwood W."/>
            <person name="Jabbari K."/>
            <person name="Kalanon M."/>
            <person name="Kuras R."/>
            <person name="Lefebvre P.A."/>
            <person name="Lemaire S.D."/>
            <person name="Lobanov A.V."/>
            <person name="Lohr M."/>
            <person name="Manuell A."/>
            <person name="Meier I."/>
            <person name="Mets L."/>
            <person name="Mittag M."/>
            <person name="Mittelmeier T."/>
            <person name="Moroney J.V."/>
            <person name="Moseley J."/>
            <person name="Napoli C."/>
            <person name="Nedelcu A.M."/>
            <person name="Niyogi K."/>
            <person name="Novoselov S.V."/>
            <person name="Paulsen I.T."/>
            <person name="Pazour G."/>
            <person name="Purton S."/>
            <person name="Ral J.P."/>
            <person name="Riano-Pachon D.M."/>
            <person name="Riekhof W."/>
            <person name="Rymarquis L."/>
            <person name="Schroda M."/>
            <person name="Stern D."/>
            <person name="Umen J."/>
            <person name="Willows R."/>
            <person name="Wilson N."/>
            <person name="Zimmer S.L."/>
            <person name="Allmer J."/>
            <person name="Balk J."/>
            <person name="Bisova K."/>
            <person name="Chen C.J."/>
            <person name="Elias M."/>
            <person name="Gendler K."/>
            <person name="Hauser C."/>
            <person name="Lamb M.R."/>
            <person name="Ledford H."/>
            <person name="Long J.C."/>
            <person name="Minagawa J."/>
            <person name="Page M.D."/>
            <person name="Pan J."/>
            <person name="Pootakham W."/>
            <person name="Roje S."/>
            <person name="Rose A."/>
            <person name="Stahlberg E."/>
            <person name="Terauchi A.M."/>
            <person name="Yang P."/>
            <person name="Ball S."/>
            <person name="Bowler C."/>
            <person name="Dieckmann C.L."/>
            <person name="Gladyshev V.N."/>
            <person name="Green P."/>
            <person name="Jorgensen R."/>
            <person name="Mayfield S."/>
            <person name="Mueller-Roeber B."/>
            <person name="Rajamani S."/>
            <person name="Sayre R.T."/>
            <person name="Brokstein P."/>
            <person name="Dubchak I."/>
            <person name="Goodstein D."/>
            <person name="Hornick L."/>
            <person name="Huang Y.W."/>
            <person name="Jhaveri J."/>
            <person name="Luo Y."/>
            <person name="Martinez D."/>
            <person name="Ngau W.C."/>
            <person name="Otillar B."/>
            <person name="Poliakov A."/>
            <person name="Porter A."/>
            <person name="Szajkowski L."/>
            <person name="Werner G."/>
            <person name="Zhou K."/>
            <person name="Grigoriev I.V."/>
            <person name="Rokhsar D.S."/>
            <person name="Grossman A.R."/>
        </authorList>
    </citation>
    <scope>NUCLEOTIDE SEQUENCE [LARGE SCALE GENOMIC DNA]</scope>
    <source>
        <strain evidence="2">CC-503</strain>
    </source>
</reference>
<dbReference type="EMBL" id="CM008967">
    <property type="protein sequence ID" value="PNW81858.1"/>
    <property type="molecule type" value="Genomic_DNA"/>
</dbReference>
<dbReference type="PaxDb" id="3055-EDP08546"/>
<accession>A8HX41</accession>